<dbReference type="KEGG" id="gsl:Gasu_54560"/>
<dbReference type="Proteomes" id="UP000030680">
    <property type="component" value="Unassembled WGS sequence"/>
</dbReference>
<sequence>MIVDRLQSCSGEKANEESMLCRDQRNVEENIPSIRQVPFLLSEFTVPVPIFSSNSKRTEDIATIGLYQNPKRQCPYLLLIYLRK</sequence>
<dbReference type="EMBL" id="KB454539">
    <property type="protein sequence ID" value="EME27005.1"/>
    <property type="molecule type" value="Genomic_DNA"/>
</dbReference>
<reference evidence="2" key="1">
    <citation type="journal article" date="2013" name="Science">
        <title>Gene transfer from bacteria and archaea facilitated evolution of an extremophilic eukaryote.</title>
        <authorList>
            <person name="Schonknecht G."/>
            <person name="Chen W.H."/>
            <person name="Ternes C.M."/>
            <person name="Barbier G.G."/>
            <person name="Shrestha R.P."/>
            <person name="Stanke M."/>
            <person name="Brautigam A."/>
            <person name="Baker B.J."/>
            <person name="Banfield J.F."/>
            <person name="Garavito R.M."/>
            <person name="Carr K."/>
            <person name="Wilkerson C."/>
            <person name="Rensing S.A."/>
            <person name="Gagneul D."/>
            <person name="Dickenson N.E."/>
            <person name="Oesterhelt C."/>
            <person name="Lercher M.J."/>
            <person name="Weber A.P."/>
        </authorList>
    </citation>
    <scope>NUCLEOTIDE SEQUENCE [LARGE SCALE GENOMIC DNA]</scope>
    <source>
        <strain evidence="2">074W</strain>
    </source>
</reference>
<evidence type="ECO:0000313" key="2">
    <source>
        <dbReference type="Proteomes" id="UP000030680"/>
    </source>
</evidence>
<dbReference type="AlphaFoldDB" id="M2WSY8"/>
<proteinExistence type="predicted"/>
<protein>
    <submittedName>
        <fullName evidence="1">Uncharacterized protein</fullName>
    </submittedName>
</protein>
<dbReference type="RefSeq" id="XP_005703525.1">
    <property type="nucleotide sequence ID" value="XM_005703468.1"/>
</dbReference>
<evidence type="ECO:0000313" key="1">
    <source>
        <dbReference type="EMBL" id="EME27005.1"/>
    </source>
</evidence>
<organism evidence="1 2">
    <name type="scientific">Galdieria sulphuraria</name>
    <name type="common">Red alga</name>
    <dbReference type="NCBI Taxonomy" id="130081"/>
    <lineage>
        <taxon>Eukaryota</taxon>
        <taxon>Rhodophyta</taxon>
        <taxon>Bangiophyceae</taxon>
        <taxon>Galdieriales</taxon>
        <taxon>Galdieriaceae</taxon>
        <taxon>Galdieria</taxon>
    </lineage>
</organism>
<keyword evidence="2" id="KW-1185">Reference proteome</keyword>
<name>M2WSY8_GALSU</name>
<gene>
    <name evidence="1" type="ORF">Gasu_54560</name>
</gene>
<dbReference type="Gramene" id="EME27005">
    <property type="protein sequence ID" value="EME27005"/>
    <property type="gene ID" value="Gasu_54560"/>
</dbReference>
<dbReference type="GeneID" id="17085947"/>
<accession>M2WSY8</accession>